<gene>
    <name evidence="6" type="primary">LOC103183924</name>
</gene>
<dbReference type="SMART" id="SM00034">
    <property type="entry name" value="CLECT"/>
    <property type="match status" value="1"/>
</dbReference>
<dbReference type="PROSITE" id="PS50041">
    <property type="entry name" value="C_TYPE_LECTIN_2"/>
    <property type="match status" value="1"/>
</dbReference>
<dbReference type="OMA" id="DGHWVDQ"/>
<proteinExistence type="evidence at transcript level"/>
<keyword evidence="7" id="KW-1185">Reference proteome</keyword>
<evidence type="ECO:0000313" key="7">
    <source>
        <dbReference type="Proteomes" id="UP000314986"/>
    </source>
</evidence>
<dbReference type="RefSeq" id="XP_007899878.1">
    <property type="nucleotide sequence ID" value="XM_007901687.2"/>
</dbReference>
<keyword evidence="3" id="KW-0732">Signal</keyword>
<dbReference type="Proteomes" id="UP000314986">
    <property type="component" value="Unassembled WGS sequence"/>
</dbReference>
<protein>
    <submittedName>
        <fullName evidence="6">C-type lectin domain family 3 member B</fullName>
    </submittedName>
    <submittedName>
        <fullName evidence="5">Tetranectin-like protein</fullName>
    </submittedName>
</protein>
<dbReference type="GO" id="GO:0005615">
    <property type="term" value="C:extracellular space"/>
    <property type="evidence" value="ECO:0007669"/>
    <property type="project" value="TreeGrafter"/>
</dbReference>
<reference evidence="6" key="4">
    <citation type="submission" date="2025-05" db="UniProtKB">
        <authorList>
            <consortium name="Ensembl"/>
        </authorList>
    </citation>
    <scope>IDENTIFICATION</scope>
</reference>
<dbReference type="Ensembl" id="ENSCMIT00000024435.1">
    <property type="protein sequence ID" value="ENSCMIP00000024032.1"/>
    <property type="gene ID" value="ENSCMIG00000010683.1"/>
</dbReference>
<dbReference type="InterPro" id="IPR051663">
    <property type="entry name" value="CLec_Tetranectin-domain"/>
</dbReference>
<sequence length="200" mass="22713">MELRGTLFAVCVLCLLHITYQQKKVPAKKNNQAKKAVTPRVIEEIKKQIESILLDLDSLKEQQALQTVCLRGFKILRKCFLVFSGEKNYHEASEDCMLHGGLLSTPRNGEENDQLYEYAKNTVGPNLDIWLGVTDMVTEGKWLDLNGNNITFTNWETEITLQPDGASRENCVLLSGQANGKWFDESCRSAKHFICEYNIP</sequence>
<dbReference type="STRING" id="7868.ENSCMIP00000024032"/>
<dbReference type="GeneTree" id="ENSGT00950000183186"/>
<dbReference type="InterPro" id="IPR016186">
    <property type="entry name" value="C-type_lectin-like/link_sf"/>
</dbReference>
<dbReference type="PANTHER" id="PTHR22799:SF3">
    <property type="entry name" value="TETRANECTIN"/>
    <property type="match status" value="1"/>
</dbReference>
<dbReference type="GO" id="GO:0030246">
    <property type="term" value="F:carbohydrate binding"/>
    <property type="evidence" value="ECO:0007669"/>
    <property type="project" value="UniProtKB-KW"/>
</dbReference>
<dbReference type="OrthoDB" id="6366227at2759"/>
<evidence type="ECO:0000256" key="3">
    <source>
        <dbReference type="SAM" id="SignalP"/>
    </source>
</evidence>
<evidence type="ECO:0000256" key="1">
    <source>
        <dbReference type="ARBA" id="ARBA00022734"/>
    </source>
</evidence>
<dbReference type="PROSITE" id="PS00615">
    <property type="entry name" value="C_TYPE_LECTIN_1"/>
    <property type="match status" value="1"/>
</dbReference>
<dbReference type="FunFam" id="3.10.100.10:FF:000010">
    <property type="entry name" value="C-type lectin domain family 3 member A"/>
    <property type="match status" value="1"/>
</dbReference>
<dbReference type="PANTHER" id="PTHR22799">
    <property type="entry name" value="TETRANECTIN-RELATED"/>
    <property type="match status" value="1"/>
</dbReference>
<accession>V9L3U9</accession>
<dbReference type="Gene3D" id="3.10.100.10">
    <property type="entry name" value="Mannose-Binding Protein A, subunit A"/>
    <property type="match status" value="1"/>
</dbReference>
<dbReference type="AlphaFoldDB" id="V9L3U9"/>
<evidence type="ECO:0000313" key="6">
    <source>
        <dbReference type="Ensembl" id="ENSCMIP00000024032.1"/>
    </source>
</evidence>
<dbReference type="CDD" id="cd03596">
    <property type="entry name" value="CLECT_tetranectin_like"/>
    <property type="match status" value="1"/>
</dbReference>
<evidence type="ECO:0000313" key="5">
    <source>
        <dbReference type="EMBL" id="AFP06129.1"/>
    </source>
</evidence>
<reference evidence="7" key="2">
    <citation type="journal article" date="2007" name="PLoS Biol.">
        <title>Survey sequencing and comparative analysis of the elephant shark (Callorhinchus milii) genome.</title>
        <authorList>
            <person name="Venkatesh B."/>
            <person name="Kirkness E.F."/>
            <person name="Loh Y.H."/>
            <person name="Halpern A.L."/>
            <person name="Lee A.P."/>
            <person name="Johnson J."/>
            <person name="Dandona N."/>
            <person name="Viswanathan L.D."/>
            <person name="Tay A."/>
            <person name="Venter J.C."/>
            <person name="Strausberg R.L."/>
            <person name="Brenner S."/>
        </authorList>
    </citation>
    <scope>NUCLEOTIDE SEQUENCE [LARGE SCALE GENOMIC DNA]</scope>
</reference>
<name>V9L3U9_CALMI</name>
<feature type="signal peptide" evidence="3">
    <location>
        <begin position="1"/>
        <end position="21"/>
    </location>
</feature>
<dbReference type="GO" id="GO:0030282">
    <property type="term" value="P:bone mineralization"/>
    <property type="evidence" value="ECO:0007669"/>
    <property type="project" value="TreeGrafter"/>
</dbReference>
<organism evidence="5">
    <name type="scientific">Callorhinchus milii</name>
    <name type="common">Ghost shark</name>
    <dbReference type="NCBI Taxonomy" id="7868"/>
    <lineage>
        <taxon>Eukaryota</taxon>
        <taxon>Metazoa</taxon>
        <taxon>Chordata</taxon>
        <taxon>Craniata</taxon>
        <taxon>Vertebrata</taxon>
        <taxon>Chondrichthyes</taxon>
        <taxon>Holocephali</taxon>
        <taxon>Chimaeriformes</taxon>
        <taxon>Callorhinchidae</taxon>
        <taxon>Callorhinchus</taxon>
    </lineage>
</organism>
<reference evidence="7" key="1">
    <citation type="journal article" date="2006" name="Science">
        <title>Ancient noncoding elements conserved in the human genome.</title>
        <authorList>
            <person name="Venkatesh B."/>
            <person name="Kirkness E.F."/>
            <person name="Loh Y.H."/>
            <person name="Halpern A.L."/>
            <person name="Lee A.P."/>
            <person name="Johnson J."/>
            <person name="Dandona N."/>
            <person name="Viswanathan L.D."/>
            <person name="Tay A."/>
            <person name="Venter J.C."/>
            <person name="Strausberg R.L."/>
            <person name="Brenner S."/>
        </authorList>
    </citation>
    <scope>NUCLEOTIDE SEQUENCE [LARGE SCALE GENOMIC DNA]</scope>
</reference>
<dbReference type="GeneID" id="103183924"/>
<evidence type="ECO:0000259" key="4">
    <source>
        <dbReference type="PROSITE" id="PS50041"/>
    </source>
</evidence>
<dbReference type="SUPFAM" id="SSF57944">
    <property type="entry name" value="Triple coiled coil domain of C-type lectins"/>
    <property type="match status" value="1"/>
</dbReference>
<dbReference type="InterPro" id="IPR016187">
    <property type="entry name" value="CTDL_fold"/>
</dbReference>
<dbReference type="SUPFAM" id="SSF56436">
    <property type="entry name" value="C-type lectin-like"/>
    <property type="match status" value="1"/>
</dbReference>
<dbReference type="EMBL" id="JW873612">
    <property type="protein sequence ID" value="AFP06129.1"/>
    <property type="molecule type" value="mRNA"/>
</dbReference>
<keyword evidence="1" id="KW-0430">Lectin</keyword>
<reference evidence="5 7" key="3">
    <citation type="journal article" date="2014" name="Nature">
        <title>Elephant shark genome provides unique insights into gnathostome evolution.</title>
        <authorList>
            <consortium name="International Elephant Shark Genome Sequencing Consortium"/>
            <person name="Venkatesh B."/>
            <person name="Lee A.P."/>
            <person name="Ravi V."/>
            <person name="Maurya A.K."/>
            <person name="Lian M.M."/>
            <person name="Swann J.B."/>
            <person name="Ohta Y."/>
            <person name="Flajnik M.F."/>
            <person name="Sutoh Y."/>
            <person name="Kasahara M."/>
            <person name="Hoon S."/>
            <person name="Gangu V."/>
            <person name="Roy S.W."/>
            <person name="Irimia M."/>
            <person name="Korzh V."/>
            <person name="Kondrychyn I."/>
            <person name="Lim Z.W."/>
            <person name="Tay B.H."/>
            <person name="Tohari S."/>
            <person name="Kong K.W."/>
            <person name="Ho S."/>
            <person name="Lorente-Galdos B."/>
            <person name="Quilez J."/>
            <person name="Marques-Bonet T."/>
            <person name="Raney B.J."/>
            <person name="Ingham P.W."/>
            <person name="Tay A."/>
            <person name="Hillier L.W."/>
            <person name="Minx P."/>
            <person name="Boehm T."/>
            <person name="Wilson R.K."/>
            <person name="Brenner S."/>
            <person name="Warren W.C."/>
        </authorList>
    </citation>
    <scope>NUCLEOTIDE SEQUENCE</scope>
    <source>
        <tissue evidence="5">Gills</tissue>
    </source>
</reference>
<dbReference type="InterPro" id="IPR018378">
    <property type="entry name" value="C-type_lectin_CS"/>
</dbReference>
<evidence type="ECO:0000256" key="2">
    <source>
        <dbReference type="ARBA" id="ARBA00023157"/>
    </source>
</evidence>
<dbReference type="InterPro" id="IPR001304">
    <property type="entry name" value="C-type_lectin-like"/>
</dbReference>
<feature type="chain" id="PRO_5044739620" evidence="3">
    <location>
        <begin position="22"/>
        <end position="200"/>
    </location>
</feature>
<dbReference type="Pfam" id="PF00059">
    <property type="entry name" value="Lectin_C"/>
    <property type="match status" value="1"/>
</dbReference>
<keyword evidence="2" id="KW-1015">Disulfide bond</keyword>
<feature type="domain" description="C-type lectin" evidence="4">
    <location>
        <begin position="75"/>
        <end position="196"/>
    </location>
</feature>